<keyword evidence="8 10" id="KW-0503">Monooxygenase</keyword>
<dbReference type="PRINTS" id="PR00463">
    <property type="entry name" value="EP450I"/>
</dbReference>
<comment type="pathway">
    <text evidence="2">Secondary metabolite biosynthesis.</text>
</comment>
<evidence type="ECO:0000256" key="4">
    <source>
        <dbReference type="ARBA" id="ARBA00022617"/>
    </source>
</evidence>
<evidence type="ECO:0000256" key="9">
    <source>
        <dbReference type="PIRSR" id="PIRSR602401-1"/>
    </source>
</evidence>
<evidence type="ECO:0000256" key="10">
    <source>
        <dbReference type="RuleBase" id="RU000461"/>
    </source>
</evidence>
<dbReference type="STRING" id="27342.A0A0H2R792"/>
<dbReference type="Pfam" id="PF00067">
    <property type="entry name" value="p450"/>
    <property type="match status" value="1"/>
</dbReference>
<dbReference type="Proteomes" id="UP000053477">
    <property type="component" value="Unassembled WGS sequence"/>
</dbReference>
<comment type="similarity">
    <text evidence="3 10">Belongs to the cytochrome P450 family.</text>
</comment>
<keyword evidence="7 9" id="KW-0408">Iron</keyword>
<dbReference type="PANTHER" id="PTHR46300">
    <property type="entry name" value="P450, PUTATIVE (EUROFUNG)-RELATED-RELATED"/>
    <property type="match status" value="1"/>
</dbReference>
<evidence type="ECO:0000256" key="3">
    <source>
        <dbReference type="ARBA" id="ARBA00010617"/>
    </source>
</evidence>
<evidence type="ECO:0000256" key="7">
    <source>
        <dbReference type="ARBA" id="ARBA00023004"/>
    </source>
</evidence>
<dbReference type="GO" id="GO:0005506">
    <property type="term" value="F:iron ion binding"/>
    <property type="evidence" value="ECO:0007669"/>
    <property type="project" value="InterPro"/>
</dbReference>
<evidence type="ECO:0000256" key="2">
    <source>
        <dbReference type="ARBA" id="ARBA00005179"/>
    </source>
</evidence>
<dbReference type="EMBL" id="KQ086125">
    <property type="protein sequence ID" value="KLO07685.1"/>
    <property type="molecule type" value="Genomic_DNA"/>
</dbReference>
<evidence type="ECO:0000256" key="6">
    <source>
        <dbReference type="ARBA" id="ARBA00023002"/>
    </source>
</evidence>
<dbReference type="PROSITE" id="PS00086">
    <property type="entry name" value="CYTOCHROME_P450"/>
    <property type="match status" value="1"/>
</dbReference>
<accession>A0A0H2R792</accession>
<dbReference type="InterPro" id="IPR002401">
    <property type="entry name" value="Cyt_P450_E_grp-I"/>
</dbReference>
<keyword evidence="4 9" id="KW-0349">Heme</keyword>
<evidence type="ECO:0000256" key="8">
    <source>
        <dbReference type="ARBA" id="ARBA00023033"/>
    </source>
</evidence>
<sequence length="511" mass="58454">MFMWQPSQFGFKEYSTCVLIALTLFVFSKRFNRAAPMLVFPPGPPRLPIIGNLHQMPLSHLWEKATEWGEQYGDLVYLENAGIPALVLNSYEVATELLDKRSVIYSSRPSLIMTNELQGWAWGTPMLSYGETLRKHRAYLHRFFQTPEVLNYFELQERETFVMLNGILDTPEYYAEHVRRQVEIPLWNCVIPIGNMIRLPGAVILRNVYGYEVQKVNDPMLQVGEKVLRMGADSMQYLFLDFLPWLKYVPEWFPGVTFPKVAREGRQTMMTFRFAPHEMVKKQFNEGSAKQSMTSILLAENMNEDGSVNDEQNISDASSIAFLGGTDTSVTAIMTFILAMLKNPDKQQRAQREIDAVIGHDRLPNLSDWDSLPYVRAICTEVFRWEVILPFGVAHSLDKDDEYMGYHIPAGTMVLPNIWAIARDARHYSDPLSFSPERWMPGETDEGDPSLRPQDYVFGFGRRTCPGKKWAEHIVFLAVASILATFNIEKGKTANGEIIPPNDTYLPSPVR</sequence>
<feature type="binding site" description="axial binding residue" evidence="9">
    <location>
        <position position="465"/>
    </location>
    <ligand>
        <name>heme</name>
        <dbReference type="ChEBI" id="CHEBI:30413"/>
    </ligand>
    <ligandPart>
        <name>Fe</name>
        <dbReference type="ChEBI" id="CHEBI:18248"/>
    </ligandPart>
</feature>
<keyword evidence="6 10" id="KW-0560">Oxidoreductase</keyword>
<evidence type="ECO:0000313" key="11">
    <source>
        <dbReference type="EMBL" id="KLO07685.1"/>
    </source>
</evidence>
<dbReference type="PANTHER" id="PTHR46300:SF7">
    <property type="entry name" value="P450, PUTATIVE (EUROFUNG)-RELATED"/>
    <property type="match status" value="1"/>
</dbReference>
<protein>
    <submittedName>
        <fullName evidence="11">Cytochrome P450</fullName>
    </submittedName>
</protein>
<evidence type="ECO:0000256" key="5">
    <source>
        <dbReference type="ARBA" id="ARBA00022723"/>
    </source>
</evidence>
<keyword evidence="5 9" id="KW-0479">Metal-binding</keyword>
<evidence type="ECO:0000313" key="12">
    <source>
        <dbReference type="Proteomes" id="UP000053477"/>
    </source>
</evidence>
<dbReference type="CDD" id="cd11065">
    <property type="entry name" value="CYP64-like"/>
    <property type="match status" value="1"/>
</dbReference>
<gene>
    <name evidence="11" type="ORF">SCHPADRAFT_945067</name>
</gene>
<comment type="cofactor">
    <cofactor evidence="1 9">
        <name>heme</name>
        <dbReference type="ChEBI" id="CHEBI:30413"/>
    </cofactor>
</comment>
<dbReference type="AlphaFoldDB" id="A0A0H2R792"/>
<evidence type="ECO:0000256" key="1">
    <source>
        <dbReference type="ARBA" id="ARBA00001971"/>
    </source>
</evidence>
<dbReference type="InterPro" id="IPR017972">
    <property type="entry name" value="Cyt_P450_CS"/>
</dbReference>
<dbReference type="InterPro" id="IPR001128">
    <property type="entry name" value="Cyt_P450"/>
</dbReference>
<dbReference type="Gene3D" id="1.10.630.10">
    <property type="entry name" value="Cytochrome P450"/>
    <property type="match status" value="1"/>
</dbReference>
<dbReference type="InterPro" id="IPR050364">
    <property type="entry name" value="Cytochrome_P450_fung"/>
</dbReference>
<reference evidence="11 12" key="1">
    <citation type="submission" date="2015-04" db="EMBL/GenBank/DDBJ databases">
        <title>Complete genome sequence of Schizopora paradoxa KUC8140, a cosmopolitan wood degrader in East Asia.</title>
        <authorList>
            <consortium name="DOE Joint Genome Institute"/>
            <person name="Min B."/>
            <person name="Park H."/>
            <person name="Jang Y."/>
            <person name="Kim J.-J."/>
            <person name="Kim K.H."/>
            <person name="Pangilinan J."/>
            <person name="Lipzen A."/>
            <person name="Riley R."/>
            <person name="Grigoriev I.V."/>
            <person name="Spatafora J.W."/>
            <person name="Choi I.-G."/>
        </authorList>
    </citation>
    <scope>NUCLEOTIDE SEQUENCE [LARGE SCALE GENOMIC DNA]</scope>
    <source>
        <strain evidence="11 12">KUC8140</strain>
    </source>
</reference>
<dbReference type="InterPro" id="IPR036396">
    <property type="entry name" value="Cyt_P450_sf"/>
</dbReference>
<dbReference type="GO" id="GO:0016705">
    <property type="term" value="F:oxidoreductase activity, acting on paired donors, with incorporation or reduction of molecular oxygen"/>
    <property type="evidence" value="ECO:0007669"/>
    <property type="project" value="InterPro"/>
</dbReference>
<dbReference type="SUPFAM" id="SSF48264">
    <property type="entry name" value="Cytochrome P450"/>
    <property type="match status" value="1"/>
</dbReference>
<dbReference type="GO" id="GO:0004497">
    <property type="term" value="F:monooxygenase activity"/>
    <property type="evidence" value="ECO:0007669"/>
    <property type="project" value="UniProtKB-KW"/>
</dbReference>
<dbReference type="OrthoDB" id="1055148at2759"/>
<keyword evidence="12" id="KW-1185">Reference proteome</keyword>
<dbReference type="GO" id="GO:0020037">
    <property type="term" value="F:heme binding"/>
    <property type="evidence" value="ECO:0007669"/>
    <property type="project" value="InterPro"/>
</dbReference>
<proteinExistence type="inferred from homology"/>
<dbReference type="InParanoid" id="A0A0H2R792"/>
<organism evidence="11 12">
    <name type="scientific">Schizopora paradoxa</name>
    <dbReference type="NCBI Taxonomy" id="27342"/>
    <lineage>
        <taxon>Eukaryota</taxon>
        <taxon>Fungi</taxon>
        <taxon>Dikarya</taxon>
        <taxon>Basidiomycota</taxon>
        <taxon>Agaricomycotina</taxon>
        <taxon>Agaricomycetes</taxon>
        <taxon>Hymenochaetales</taxon>
        <taxon>Schizoporaceae</taxon>
        <taxon>Schizopora</taxon>
    </lineage>
</organism>
<name>A0A0H2R792_9AGAM</name>